<protein>
    <submittedName>
        <fullName evidence="1">Acyl-CoA desaturase</fullName>
    </submittedName>
</protein>
<accession>A0ACD1HKT6</accession>
<organism evidence="1 2">
    <name type="scientific">Aspergillus aculeatinus CBS 121060</name>
    <dbReference type="NCBI Taxonomy" id="1448322"/>
    <lineage>
        <taxon>Eukaryota</taxon>
        <taxon>Fungi</taxon>
        <taxon>Dikarya</taxon>
        <taxon>Ascomycota</taxon>
        <taxon>Pezizomycotina</taxon>
        <taxon>Eurotiomycetes</taxon>
        <taxon>Eurotiomycetidae</taxon>
        <taxon>Eurotiales</taxon>
        <taxon>Aspergillaceae</taxon>
        <taxon>Aspergillus</taxon>
        <taxon>Aspergillus subgen. Circumdati</taxon>
    </lineage>
</organism>
<dbReference type="Proteomes" id="UP000249661">
    <property type="component" value="Unassembled WGS sequence"/>
</dbReference>
<dbReference type="EMBL" id="KZ824936">
    <property type="protein sequence ID" value="RAH74136.1"/>
    <property type="molecule type" value="Genomic_DNA"/>
</dbReference>
<keyword evidence="2" id="KW-1185">Reference proteome</keyword>
<gene>
    <name evidence="1" type="ORF">BO66DRAFT_365293</name>
</gene>
<sequence>MHFFLFLDDHQLLNLSSVAIIAVGSMEEISTVPDDDQKGHLTREPMTKRYWYQRIDWWGIIFTMVVPLYGLYQVWRIPLHPKTFIFAVVFGHFSGFSITAGYHRLWAHASYRATTPLKVFLAILGSSAGQGPIEWWVRSHRTHHQYTDTAKDPYSAHKGLLYSHMGWILLRRDARIYHGIDMSDINNDLVVRWQRRYYGGILLAMVFLFPTVVCGLGWGDWKGGFVNAGIVRMFAVQQATFCVNSLAHWMGDQPFNDRNSPRDHLVTAIITLGEGYHNYHHEFPTDYRNGADRWQWDPTKWVIWLWEQMGLAYDLKRFSTHDVDKCRLRQAQKNQASHSDWGVPLEGLPRVSWKDYIVQARDGRRALIAIDGVVHDVSSFMPDHPGGSQSLEDAIGKDATELFTGGVHLHSRLAHNKLATLRVAIVREVS</sequence>
<name>A0ACD1HKT6_9EURO</name>
<proteinExistence type="predicted"/>
<reference evidence="1" key="1">
    <citation type="submission" date="2018-02" db="EMBL/GenBank/DDBJ databases">
        <title>The genomes of Aspergillus section Nigri reveals drivers in fungal speciation.</title>
        <authorList>
            <consortium name="DOE Joint Genome Institute"/>
            <person name="Vesth T.C."/>
            <person name="Nybo J."/>
            <person name="Theobald S."/>
            <person name="Brandl J."/>
            <person name="Frisvad J.C."/>
            <person name="Nielsen K.F."/>
            <person name="Lyhne E.K."/>
            <person name="Kogle M.E."/>
            <person name="Kuo A."/>
            <person name="Riley R."/>
            <person name="Clum A."/>
            <person name="Nolan M."/>
            <person name="Lipzen A."/>
            <person name="Salamov A."/>
            <person name="Henrissat B."/>
            <person name="Wiebenga A."/>
            <person name="De vries R.P."/>
            <person name="Grigoriev I.V."/>
            <person name="Mortensen U.H."/>
            <person name="Andersen M.R."/>
            <person name="Baker S.E."/>
        </authorList>
    </citation>
    <scope>NUCLEOTIDE SEQUENCE</scope>
    <source>
        <strain evidence="1">CBS 121060</strain>
    </source>
</reference>
<evidence type="ECO:0000313" key="1">
    <source>
        <dbReference type="EMBL" id="RAH74136.1"/>
    </source>
</evidence>
<evidence type="ECO:0000313" key="2">
    <source>
        <dbReference type="Proteomes" id="UP000249661"/>
    </source>
</evidence>